<keyword evidence="2" id="KW-0326">Glycosidase</keyword>
<evidence type="ECO:0000259" key="1">
    <source>
        <dbReference type="PROSITE" id="PS50022"/>
    </source>
</evidence>
<dbReference type="EMBL" id="KL584986">
    <property type="protein sequence ID" value="KEQ82843.1"/>
    <property type="molecule type" value="Genomic_DNA"/>
</dbReference>
<dbReference type="STRING" id="1043002.A0A074XBR2"/>
<dbReference type="SUPFAM" id="SSF49785">
    <property type="entry name" value="Galactose-binding domain-like"/>
    <property type="match status" value="1"/>
</dbReference>
<name>A0A074XBR2_AURPU</name>
<proteinExistence type="predicted"/>
<dbReference type="InterPro" id="IPR008979">
    <property type="entry name" value="Galactose-bd-like_sf"/>
</dbReference>
<organism evidence="2 3">
    <name type="scientific">Aureobasidium pullulans EXF-150</name>
    <dbReference type="NCBI Taxonomy" id="1043002"/>
    <lineage>
        <taxon>Eukaryota</taxon>
        <taxon>Fungi</taxon>
        <taxon>Dikarya</taxon>
        <taxon>Ascomycota</taxon>
        <taxon>Pezizomycotina</taxon>
        <taxon>Dothideomycetes</taxon>
        <taxon>Dothideomycetidae</taxon>
        <taxon>Dothideales</taxon>
        <taxon>Saccotheciaceae</taxon>
        <taxon>Aureobasidium</taxon>
    </lineage>
</organism>
<dbReference type="InterPro" id="IPR012341">
    <property type="entry name" value="6hp_glycosidase-like_sf"/>
</dbReference>
<gene>
    <name evidence="2" type="ORF">M438DRAFT_407019</name>
</gene>
<dbReference type="Pfam" id="PF00754">
    <property type="entry name" value="F5_F8_type_C"/>
    <property type="match status" value="1"/>
</dbReference>
<dbReference type="GeneID" id="40752186"/>
<dbReference type="AlphaFoldDB" id="A0A074XBR2"/>
<dbReference type="InterPro" id="IPR000421">
    <property type="entry name" value="FA58C"/>
</dbReference>
<dbReference type="RefSeq" id="XP_029759030.1">
    <property type="nucleotide sequence ID" value="XM_029909880.1"/>
</dbReference>
<dbReference type="Proteomes" id="UP000030706">
    <property type="component" value="Unassembled WGS sequence"/>
</dbReference>
<accession>A0A074XBR2</accession>
<dbReference type="GO" id="GO:0005975">
    <property type="term" value="P:carbohydrate metabolic process"/>
    <property type="evidence" value="ECO:0007669"/>
    <property type="project" value="InterPro"/>
</dbReference>
<keyword evidence="3" id="KW-1185">Reference proteome</keyword>
<evidence type="ECO:0000313" key="3">
    <source>
        <dbReference type="Proteomes" id="UP000030706"/>
    </source>
</evidence>
<dbReference type="Gene3D" id="1.50.10.10">
    <property type="match status" value="1"/>
</dbReference>
<dbReference type="HOGENOM" id="CLU_016780_1_0_1"/>
<dbReference type="GO" id="GO:0016798">
    <property type="term" value="F:hydrolase activity, acting on glycosyl bonds"/>
    <property type="evidence" value="ECO:0007669"/>
    <property type="project" value="UniProtKB-KW"/>
</dbReference>
<dbReference type="Gene3D" id="2.60.120.260">
    <property type="entry name" value="Galactose-binding domain-like"/>
    <property type="match status" value="1"/>
</dbReference>
<dbReference type="PROSITE" id="PS50022">
    <property type="entry name" value="FA58C_3"/>
    <property type="match status" value="1"/>
</dbReference>
<reference evidence="2 3" key="1">
    <citation type="journal article" date="2014" name="BMC Genomics">
        <title>Genome sequencing of four Aureobasidium pullulans varieties: biotechnological potential, stress tolerance, and description of new species.</title>
        <authorList>
            <person name="Gostin Ar C."/>
            <person name="Ohm R.A."/>
            <person name="Kogej T."/>
            <person name="Sonjak S."/>
            <person name="Turk M."/>
            <person name="Zajc J."/>
            <person name="Zalar P."/>
            <person name="Grube M."/>
            <person name="Sun H."/>
            <person name="Han J."/>
            <person name="Sharma A."/>
            <person name="Chiniquy J."/>
            <person name="Ngan C.Y."/>
            <person name="Lipzen A."/>
            <person name="Barry K."/>
            <person name="Grigoriev I.V."/>
            <person name="Gunde-Cimerman N."/>
        </authorList>
    </citation>
    <scope>NUCLEOTIDE SEQUENCE [LARGE SCALE GENOMIC DNA]</scope>
    <source>
        <strain evidence="2 3">EXF-150</strain>
    </source>
</reference>
<dbReference type="Pfam" id="PF22422">
    <property type="entry name" value="MGH1-like_GH"/>
    <property type="match status" value="1"/>
</dbReference>
<evidence type="ECO:0000313" key="2">
    <source>
        <dbReference type="EMBL" id="KEQ82843.1"/>
    </source>
</evidence>
<dbReference type="OrthoDB" id="5382128at2759"/>
<protein>
    <submittedName>
        <fullName evidence="2">Six-hairpin glycosidase</fullName>
    </submittedName>
</protein>
<sequence>MFRAGLHITTSTPAYIYTISRRNNTKQFYTSTRTVSKASGVSPDIVSSSGLSIRGVQATQSPSHEKRALDTAAIAKKYFGNDAPWYQDRIAYFECSDTQIQDVFYYRQKIFRAHQRDLGAKGFISTEFLDDVGWQLQPYASLNDATGFHIGEGRWNRDRRFKDDYINYMLGGGDDRHFTDYIQDSVWGSYLVDNDVPSATKWIEQMKTLYNQWSDHFDTSKGLYYIEPLLDATEYTISSIDASGGQDGFTGGDAFRPSINSYMYANGRAIAKIAALAGQNDVATDYNNRATTLKNNVQKSLWNSTLSHFIDRYQVSNNYVKYWDPIRGRELVGIVPWTFNLPDNSTEYASSWKHILNANELGGPYGLRTVEPSYQYYMRQYRYEGTQRECQWNGPVWPFQTTQALLAMSNLLDHYQQNVVTNADYLRLLKQYAALHYQSSSTLNLQEDYDPATGKAIVGLARSPHYFHSGYIDLIMTGLVGIRPRADDFLEINPLITSDIKYFRAEQVPYHGTNIVVQWDADGSRYGQGAGLRVERDNVVIATSSTLKRLVIPFQKKAIIAINRPIAKSVQLQSSTSYPVGSASSGTDVENVHDAIDGRIWFFSELVNGWNSDVNSATAQWYTVTFQSATQISRAEIAWFDNGNDFVAPTAYSIQVLSNGNWVDIGGQQKSAVVANGITNVQFTSTSVTQVRLAMTQPSGKRTRLVEVKYF</sequence>
<keyword evidence="2" id="KW-0378">Hydrolase</keyword>
<dbReference type="InterPro" id="IPR054491">
    <property type="entry name" value="MGH1-like_GH"/>
</dbReference>
<dbReference type="SUPFAM" id="SSF48208">
    <property type="entry name" value="Six-hairpin glycosidases"/>
    <property type="match status" value="1"/>
</dbReference>
<feature type="domain" description="F5/8 type C" evidence="1">
    <location>
        <begin position="565"/>
        <end position="711"/>
    </location>
</feature>
<dbReference type="InterPro" id="IPR008928">
    <property type="entry name" value="6-hairpin_glycosidase_sf"/>
</dbReference>